<dbReference type="STRING" id="77586.A0A0D9X034"/>
<reference evidence="3" key="2">
    <citation type="submission" date="2013-12" db="EMBL/GenBank/DDBJ databases">
        <authorList>
            <person name="Yu Y."/>
            <person name="Lee S."/>
            <person name="de Baynast K."/>
            <person name="Wissotski M."/>
            <person name="Liu L."/>
            <person name="Talag J."/>
            <person name="Goicoechea J."/>
            <person name="Angelova A."/>
            <person name="Jetty R."/>
            <person name="Kudrna D."/>
            <person name="Golser W."/>
            <person name="Rivera L."/>
            <person name="Zhang J."/>
            <person name="Wing R."/>
        </authorList>
    </citation>
    <scope>NUCLEOTIDE SEQUENCE</scope>
</reference>
<name>A0A0D9X034_9ORYZ</name>
<dbReference type="HOGENOM" id="CLU_991642_0_0_1"/>
<evidence type="ECO:0000313" key="3">
    <source>
        <dbReference type="Proteomes" id="UP000032180"/>
    </source>
</evidence>
<dbReference type="InterPro" id="IPR055312">
    <property type="entry name" value="FBL15-like"/>
</dbReference>
<dbReference type="PANTHER" id="PTHR34709:SF52">
    <property type="entry name" value="OS07G0548100 PROTEIN"/>
    <property type="match status" value="1"/>
</dbReference>
<reference evidence="2 3" key="1">
    <citation type="submission" date="2012-08" db="EMBL/GenBank/DDBJ databases">
        <title>Oryza genome evolution.</title>
        <authorList>
            <person name="Wing R.A."/>
        </authorList>
    </citation>
    <scope>NUCLEOTIDE SEQUENCE</scope>
</reference>
<evidence type="ECO:0000313" key="2">
    <source>
        <dbReference type="EnsemblPlants" id="LPERR07G15420.1"/>
    </source>
</evidence>
<organism evidence="2 3">
    <name type="scientific">Leersia perrieri</name>
    <dbReference type="NCBI Taxonomy" id="77586"/>
    <lineage>
        <taxon>Eukaryota</taxon>
        <taxon>Viridiplantae</taxon>
        <taxon>Streptophyta</taxon>
        <taxon>Embryophyta</taxon>
        <taxon>Tracheophyta</taxon>
        <taxon>Spermatophyta</taxon>
        <taxon>Magnoliopsida</taxon>
        <taxon>Liliopsida</taxon>
        <taxon>Poales</taxon>
        <taxon>Poaceae</taxon>
        <taxon>BOP clade</taxon>
        <taxon>Oryzoideae</taxon>
        <taxon>Oryzeae</taxon>
        <taxon>Oryzinae</taxon>
        <taxon>Leersia</taxon>
    </lineage>
</organism>
<sequence length="281" mass="30883">MAVLVSIDGEIDGGIGAVINDPAPIDINGDDGDGRDGGGEGEGASRVPADGDSAEIVPTAGDGGGFPRRRIGLSDLPDDEAMASWLRVAAPLVTGELMFHNRCSVEQRGAFEMPCFTRATRIWQNLGFLGLSLPPTGVFAALRDLQLKHVQFHGECNLNDAMFPCLEWLGITMSRGIDSLTLRLKHLIWTNLHVRGLRQLNAVLPRLRTEGAGDAPVGRLVVWYLRGLVNFKKMPHLQMICPYPVHPYRSAQYYHNQICLKLIVMILAQKKKKLIVMIQPE</sequence>
<dbReference type="Proteomes" id="UP000032180">
    <property type="component" value="Chromosome 7"/>
</dbReference>
<dbReference type="EnsemblPlants" id="LPERR07G15420.1">
    <property type="protein sequence ID" value="LPERR07G15420.1"/>
    <property type="gene ID" value="LPERR07G15420"/>
</dbReference>
<feature type="region of interest" description="Disordered" evidence="1">
    <location>
        <begin position="20"/>
        <end position="61"/>
    </location>
</feature>
<dbReference type="Gramene" id="LPERR07G15420.1">
    <property type="protein sequence ID" value="LPERR07G15420.1"/>
    <property type="gene ID" value="LPERR07G15420"/>
</dbReference>
<dbReference type="PANTHER" id="PTHR34709">
    <property type="entry name" value="OS10G0396666 PROTEIN"/>
    <property type="match status" value="1"/>
</dbReference>
<proteinExistence type="predicted"/>
<keyword evidence="3" id="KW-1185">Reference proteome</keyword>
<reference evidence="2" key="3">
    <citation type="submission" date="2015-04" db="UniProtKB">
        <authorList>
            <consortium name="EnsemblPlants"/>
        </authorList>
    </citation>
    <scope>IDENTIFICATION</scope>
</reference>
<protein>
    <submittedName>
        <fullName evidence="2">Uncharacterized protein</fullName>
    </submittedName>
</protein>
<accession>A0A0D9X034</accession>
<evidence type="ECO:0000256" key="1">
    <source>
        <dbReference type="SAM" id="MobiDB-lite"/>
    </source>
</evidence>
<dbReference type="AlphaFoldDB" id="A0A0D9X034"/>